<name>A0A4V3XGX4_9APHY</name>
<feature type="region of interest" description="Disordered" evidence="1">
    <location>
        <begin position="497"/>
        <end position="543"/>
    </location>
</feature>
<feature type="region of interest" description="Disordered" evidence="1">
    <location>
        <begin position="178"/>
        <end position="203"/>
    </location>
</feature>
<evidence type="ECO:0000313" key="2">
    <source>
        <dbReference type="EMBL" id="THH23093.1"/>
    </source>
</evidence>
<feature type="region of interest" description="Disordered" evidence="1">
    <location>
        <begin position="1"/>
        <end position="35"/>
    </location>
</feature>
<dbReference type="AlphaFoldDB" id="A0A4V3XGX4"/>
<feature type="compositionally biased region" description="Low complexity" evidence="1">
    <location>
        <begin position="178"/>
        <end position="191"/>
    </location>
</feature>
<organism evidence="2 3">
    <name type="scientific">Antrodiella citrinella</name>
    <dbReference type="NCBI Taxonomy" id="2447956"/>
    <lineage>
        <taxon>Eukaryota</taxon>
        <taxon>Fungi</taxon>
        <taxon>Dikarya</taxon>
        <taxon>Basidiomycota</taxon>
        <taxon>Agaricomycotina</taxon>
        <taxon>Agaricomycetes</taxon>
        <taxon>Polyporales</taxon>
        <taxon>Steccherinaceae</taxon>
        <taxon>Antrodiella</taxon>
    </lineage>
</organism>
<protein>
    <submittedName>
        <fullName evidence="2">Uncharacterized protein</fullName>
    </submittedName>
</protein>
<dbReference type="OrthoDB" id="2800649at2759"/>
<feature type="compositionally biased region" description="Basic and acidic residues" evidence="1">
    <location>
        <begin position="192"/>
        <end position="203"/>
    </location>
</feature>
<dbReference type="Proteomes" id="UP000308730">
    <property type="component" value="Unassembled WGS sequence"/>
</dbReference>
<evidence type="ECO:0000256" key="1">
    <source>
        <dbReference type="SAM" id="MobiDB-lite"/>
    </source>
</evidence>
<sequence>MREAELAESLPVSKKANSGMSIERTHLDPLSDSSARLAVKTPIAKKKASKPPPRTQLAEARGHLLELEQRSKQQPAQGVSASSAITANAATMDQTQNTDSSVLKAREADDIYEMSQGNPAAERAEALVSPKPPVTQKFHNVDEIEQVYGVMAVATPVRPLKTRSLAASAKSAAKIQSAQAANARSTSNSANKESKLEDDVDSETKAEVVKGKYNVKILRKYASLPENIRNDPNEAWKLTFLPSLSAIIGITPDPFFIPDPVFLDILQILANTIYPEIPTVVKESAIFHNASQRVSEYRTAFGTAAVSLVWKEQFDNDLHTLDERANYAKSMLKNDRFLYGQAEGDDPEKWGDVYGNENIIKTLLCHFTSSSGAIELPGAVIPIFEKSYSAKARMKLKDGKVTVTALRGALTLAVVAVERAWSLWANMQMILETTKVRGDKFLIQTTPSVVRPEHNPAQNQFSKDKYGAILSTRWLEDILDISDRKITKICNKAQDLQRQKKRSVAGPTKTPGVAQGAGLWGQQQTIVRSSKPKRCIDTDSEED</sequence>
<reference evidence="2 3" key="1">
    <citation type="submission" date="2019-02" db="EMBL/GenBank/DDBJ databases">
        <title>Genome sequencing of the rare red list fungi Antrodiella citrinella (Flaviporus citrinellus).</title>
        <authorList>
            <person name="Buettner E."/>
            <person name="Kellner H."/>
        </authorList>
    </citation>
    <scope>NUCLEOTIDE SEQUENCE [LARGE SCALE GENOMIC DNA]</scope>
    <source>
        <strain evidence="2 3">DSM 108506</strain>
    </source>
</reference>
<dbReference type="EMBL" id="SGPM01000395">
    <property type="protein sequence ID" value="THH23093.1"/>
    <property type="molecule type" value="Genomic_DNA"/>
</dbReference>
<proteinExistence type="predicted"/>
<keyword evidence="3" id="KW-1185">Reference proteome</keyword>
<accession>A0A4V3XGX4</accession>
<evidence type="ECO:0000313" key="3">
    <source>
        <dbReference type="Proteomes" id="UP000308730"/>
    </source>
</evidence>
<gene>
    <name evidence="2" type="ORF">EUX98_g8087</name>
</gene>
<comment type="caution">
    <text evidence="2">The sequence shown here is derived from an EMBL/GenBank/DDBJ whole genome shotgun (WGS) entry which is preliminary data.</text>
</comment>